<evidence type="ECO:0000313" key="1">
    <source>
        <dbReference type="EMBL" id="TFK74929.1"/>
    </source>
</evidence>
<accession>A0ACD3BB34</accession>
<name>A0ACD3BB34_9AGAR</name>
<protein>
    <submittedName>
        <fullName evidence="1">Uncharacterized protein</fullName>
    </submittedName>
</protein>
<dbReference type="EMBL" id="ML208265">
    <property type="protein sequence ID" value="TFK74929.1"/>
    <property type="molecule type" value="Genomic_DNA"/>
</dbReference>
<dbReference type="Proteomes" id="UP000308600">
    <property type="component" value="Unassembled WGS sequence"/>
</dbReference>
<organism evidence="1 2">
    <name type="scientific">Pluteus cervinus</name>
    <dbReference type="NCBI Taxonomy" id="181527"/>
    <lineage>
        <taxon>Eukaryota</taxon>
        <taxon>Fungi</taxon>
        <taxon>Dikarya</taxon>
        <taxon>Basidiomycota</taxon>
        <taxon>Agaricomycotina</taxon>
        <taxon>Agaricomycetes</taxon>
        <taxon>Agaricomycetidae</taxon>
        <taxon>Agaricales</taxon>
        <taxon>Pluteineae</taxon>
        <taxon>Pluteaceae</taxon>
        <taxon>Pluteus</taxon>
    </lineage>
</organism>
<sequence length="228" mass="25289">MTANASTDLNVSLESHVVSIIKRVLDLVPQELHEQLLQYATDTPPPKIPYNTLHVLSRWARSPPGINALQNHEPRVDTHDLTMINLLAGAKTSPEKPFPAPAPVEEPEDVEANRLREKRAIAALANSLLSIGGAGFAAWWAAEKTGWANEWRVLFALFVAIVVAVAEGVLFLIWESRRTSKPRPRRRQILRRSKSEEKPAKLTSAGGQDDPIVDGVEIVERSGLRHRT</sequence>
<gene>
    <name evidence="1" type="ORF">BDN72DRAFT_832640</name>
</gene>
<reference evidence="1 2" key="1">
    <citation type="journal article" date="2019" name="Nat. Ecol. Evol.">
        <title>Megaphylogeny resolves global patterns of mushroom evolution.</title>
        <authorList>
            <person name="Varga T."/>
            <person name="Krizsan K."/>
            <person name="Foldi C."/>
            <person name="Dima B."/>
            <person name="Sanchez-Garcia M."/>
            <person name="Sanchez-Ramirez S."/>
            <person name="Szollosi G.J."/>
            <person name="Szarkandi J.G."/>
            <person name="Papp V."/>
            <person name="Albert L."/>
            <person name="Andreopoulos W."/>
            <person name="Angelini C."/>
            <person name="Antonin V."/>
            <person name="Barry K.W."/>
            <person name="Bougher N.L."/>
            <person name="Buchanan P."/>
            <person name="Buyck B."/>
            <person name="Bense V."/>
            <person name="Catcheside P."/>
            <person name="Chovatia M."/>
            <person name="Cooper J."/>
            <person name="Damon W."/>
            <person name="Desjardin D."/>
            <person name="Finy P."/>
            <person name="Geml J."/>
            <person name="Haridas S."/>
            <person name="Hughes K."/>
            <person name="Justo A."/>
            <person name="Karasinski D."/>
            <person name="Kautmanova I."/>
            <person name="Kiss B."/>
            <person name="Kocsube S."/>
            <person name="Kotiranta H."/>
            <person name="LaButti K.M."/>
            <person name="Lechner B.E."/>
            <person name="Liimatainen K."/>
            <person name="Lipzen A."/>
            <person name="Lukacs Z."/>
            <person name="Mihaltcheva S."/>
            <person name="Morgado L.N."/>
            <person name="Niskanen T."/>
            <person name="Noordeloos M.E."/>
            <person name="Ohm R.A."/>
            <person name="Ortiz-Santana B."/>
            <person name="Ovrebo C."/>
            <person name="Racz N."/>
            <person name="Riley R."/>
            <person name="Savchenko A."/>
            <person name="Shiryaev A."/>
            <person name="Soop K."/>
            <person name="Spirin V."/>
            <person name="Szebenyi C."/>
            <person name="Tomsovsky M."/>
            <person name="Tulloss R.E."/>
            <person name="Uehling J."/>
            <person name="Grigoriev I.V."/>
            <person name="Vagvolgyi C."/>
            <person name="Papp T."/>
            <person name="Martin F.M."/>
            <person name="Miettinen O."/>
            <person name="Hibbett D.S."/>
            <person name="Nagy L.G."/>
        </authorList>
    </citation>
    <scope>NUCLEOTIDE SEQUENCE [LARGE SCALE GENOMIC DNA]</scope>
    <source>
        <strain evidence="1 2">NL-1719</strain>
    </source>
</reference>
<proteinExistence type="predicted"/>
<evidence type="ECO:0000313" key="2">
    <source>
        <dbReference type="Proteomes" id="UP000308600"/>
    </source>
</evidence>
<keyword evidence="2" id="KW-1185">Reference proteome</keyword>